<dbReference type="InterPro" id="IPR025110">
    <property type="entry name" value="AMP-bd_C"/>
</dbReference>
<dbReference type="Gene3D" id="3.30.300.30">
    <property type="match status" value="1"/>
</dbReference>
<dbReference type="Pfam" id="PF00501">
    <property type="entry name" value="AMP-binding"/>
    <property type="match status" value="1"/>
</dbReference>
<comment type="caution">
    <text evidence="3">The sequence shown here is derived from an EMBL/GenBank/DDBJ whole genome shotgun (WGS) entry which is preliminary data.</text>
</comment>
<dbReference type="AlphaFoldDB" id="A0A179F0E6"/>
<keyword evidence="3" id="KW-0436">Ligase</keyword>
<reference evidence="3 4" key="1">
    <citation type="journal article" date="2016" name="PLoS Pathog.">
        <title>Biosynthesis of antibiotic leucinostatins in bio-control fungus Purpureocillium lilacinum and their inhibition on phytophthora revealed by genome mining.</title>
        <authorList>
            <person name="Wang G."/>
            <person name="Liu Z."/>
            <person name="Lin R."/>
            <person name="Li E."/>
            <person name="Mao Z."/>
            <person name="Ling J."/>
            <person name="Yang Y."/>
            <person name="Yin W.B."/>
            <person name="Xie B."/>
        </authorList>
    </citation>
    <scope>NUCLEOTIDE SEQUENCE [LARGE SCALE GENOMIC DNA]</scope>
    <source>
        <strain evidence="3">170</strain>
    </source>
</reference>
<dbReference type="PANTHER" id="PTHR43201">
    <property type="entry name" value="ACYL-COA SYNTHETASE"/>
    <property type="match status" value="1"/>
</dbReference>
<dbReference type="SUPFAM" id="SSF56801">
    <property type="entry name" value="Acetyl-CoA synthetase-like"/>
    <property type="match status" value="1"/>
</dbReference>
<dbReference type="GO" id="GO:0031956">
    <property type="term" value="F:medium-chain fatty acid-CoA ligase activity"/>
    <property type="evidence" value="ECO:0007669"/>
    <property type="project" value="TreeGrafter"/>
</dbReference>
<dbReference type="GeneID" id="28853322"/>
<sequence length="579" mass="63399">MSTQQTKLSIVSGATDEPLWTSTLGALIETQARHYGERTAAVFPWQNVSMTYRDLLFRSKLIAKALLASGVQHGDAVAITAGNCFQYIEVFFGAARIGCPVVVLNSTYTPSELLRAAAFSKCKIVFAARFSGPRGDLSEHLHHLARNCRDDVQLILFDDLFKASDARVKSTTYDDFVARQEVSRLSDLLLMKKESLVKADDVLNIQFTSGTTGSPKASMLTHINLINNGKLVGDQLRLTQTDVICCPPPLFHCFGLVMGLLGAVTHGSSIVFPSSQFNADLILDSIESERCTVLYGVPTMFVVELEANKKRKRNTSSLKKALAAGSLVPQAVMDRIKREINLDTVLIAYGMTETSPVTFGTGFDDPAEYRLTSVGTVFPHTSAKIIDSKGNIVPRGVRGEICTSGYALQKGYLNNPQKTAEAMRTDRDGVLWMHTGDEGVIDQNGYCRVTGRIKDTIIRGGENIMPTEIEERLLAHESIAEASVVGLPDEKYGEVVACFLRQNEACIRPDNAGIAIWVQKTLGRHKAPKYVYWIGDAGVGQDFPKTGSGKHQKHILRDIGTRLLQSAAVAQVDTLRARL</sequence>
<dbReference type="Pfam" id="PF13193">
    <property type="entry name" value="AMP-binding_C"/>
    <property type="match status" value="1"/>
</dbReference>
<protein>
    <submittedName>
        <fullName evidence="3">Long-chain-fatty-acid-CoA ligase</fullName>
    </submittedName>
</protein>
<proteinExistence type="predicted"/>
<dbReference type="GO" id="GO:0006631">
    <property type="term" value="P:fatty acid metabolic process"/>
    <property type="evidence" value="ECO:0007669"/>
    <property type="project" value="TreeGrafter"/>
</dbReference>
<feature type="domain" description="AMP-binding enzyme C-terminal" evidence="2">
    <location>
        <begin position="468"/>
        <end position="550"/>
    </location>
</feature>
<dbReference type="InterPro" id="IPR020845">
    <property type="entry name" value="AMP-binding_CS"/>
</dbReference>
<dbReference type="Gene3D" id="3.40.50.12780">
    <property type="entry name" value="N-terminal domain of ligase-like"/>
    <property type="match status" value="1"/>
</dbReference>
<name>A0A179F0E6_METCM</name>
<accession>A0A179F0E6</accession>
<dbReference type="InterPro" id="IPR045851">
    <property type="entry name" value="AMP-bd_C_sf"/>
</dbReference>
<evidence type="ECO:0000313" key="3">
    <source>
        <dbReference type="EMBL" id="OAQ58872.1"/>
    </source>
</evidence>
<dbReference type="OrthoDB" id="10253115at2759"/>
<evidence type="ECO:0000313" key="4">
    <source>
        <dbReference type="Proteomes" id="UP000078397"/>
    </source>
</evidence>
<dbReference type="STRING" id="1380566.A0A179F0E6"/>
<dbReference type="Proteomes" id="UP000078397">
    <property type="component" value="Unassembled WGS sequence"/>
</dbReference>
<dbReference type="KEGG" id="pchm:VFPPC_11054"/>
<dbReference type="RefSeq" id="XP_018136969.1">
    <property type="nucleotide sequence ID" value="XM_018289328.1"/>
</dbReference>
<keyword evidence="4" id="KW-1185">Reference proteome</keyword>
<dbReference type="PROSITE" id="PS00455">
    <property type="entry name" value="AMP_BINDING"/>
    <property type="match status" value="1"/>
</dbReference>
<dbReference type="PANTHER" id="PTHR43201:SF6">
    <property type="entry name" value="ACYL COA SYNTHETASE (EUROFUNG)"/>
    <property type="match status" value="1"/>
</dbReference>
<dbReference type="InterPro" id="IPR042099">
    <property type="entry name" value="ANL_N_sf"/>
</dbReference>
<evidence type="ECO:0000259" key="2">
    <source>
        <dbReference type="Pfam" id="PF13193"/>
    </source>
</evidence>
<dbReference type="EMBL" id="LSBJ02000013">
    <property type="protein sequence ID" value="OAQ58872.1"/>
    <property type="molecule type" value="Genomic_DNA"/>
</dbReference>
<evidence type="ECO:0000259" key="1">
    <source>
        <dbReference type="Pfam" id="PF00501"/>
    </source>
</evidence>
<dbReference type="InterPro" id="IPR000873">
    <property type="entry name" value="AMP-dep_synth/lig_dom"/>
</dbReference>
<feature type="domain" description="AMP-dependent synthetase/ligase" evidence="1">
    <location>
        <begin position="29"/>
        <end position="413"/>
    </location>
</feature>
<gene>
    <name evidence="3" type="ORF">VFPPC_11054</name>
</gene>
<organism evidence="3 4">
    <name type="scientific">Pochonia chlamydosporia 170</name>
    <dbReference type="NCBI Taxonomy" id="1380566"/>
    <lineage>
        <taxon>Eukaryota</taxon>
        <taxon>Fungi</taxon>
        <taxon>Dikarya</taxon>
        <taxon>Ascomycota</taxon>
        <taxon>Pezizomycotina</taxon>
        <taxon>Sordariomycetes</taxon>
        <taxon>Hypocreomycetidae</taxon>
        <taxon>Hypocreales</taxon>
        <taxon>Clavicipitaceae</taxon>
        <taxon>Pochonia</taxon>
    </lineage>
</organism>